<dbReference type="GO" id="GO:0008422">
    <property type="term" value="F:beta-glucosidase activity"/>
    <property type="evidence" value="ECO:0007669"/>
    <property type="project" value="UniProtKB-EC"/>
</dbReference>
<evidence type="ECO:0000256" key="3">
    <source>
        <dbReference type="ARBA" id="ARBA00012744"/>
    </source>
</evidence>
<sequence length="626" mass="66639" precursor="true">MRHTDRRRRWISLVAIVAAFAACAAHGVAKPNASPSSIDYRSFDEVVTPILGRMTLAEKVGQMTQVDLAGLSDVDEVRTLALGSVLSGGNSDPEKGNSREAWAATYESCQQKAVASRLGVPILYGVDAVHGHNNVLGAVIFPHNIGLGCANDADLVERIGRVTALEVRATGTQWDFAPCIAAARDDRWGRTYESYSEDPARIAPLGAAMVRGLQGDDLRLPTSVLACAKHFVGDGGTSAEIKKSRFTGQVGLTLDQGDTRCDEATLRRLHVAQYPASIAAGVGTIMPSYSSWNGEKCTSHTWLLTDLLKNELGFDGFLISDYDAIDQCHDDYKTAIGLAINAGIDMAMVSKRHHEYLELLTELVEEGEVPMARIDDAVRRILRVKAAMGLLDSDYQPGVDAQAGAEFGSSNRRDLAREAVQKSLVLLKNTGIAPLRPDAGRVHVAGAKADDLGVQCGGWTIDWQGQPGDVTTGGTTLLQGVRDVASEAEVTFDADGANAAGADYAIVVVGEPPYAEGFGDDADLELPAEDLAVIRRVREAGVPMVLVVLSGRPVVLDEATVDGADAIVAAWLPGTEGAGVADVLFGQTKPTGTLSFTWPRSAAQHPINEGDESYDPFFPYGHGLTY</sequence>
<dbReference type="GO" id="GO:0009251">
    <property type="term" value="P:glucan catabolic process"/>
    <property type="evidence" value="ECO:0007669"/>
    <property type="project" value="TreeGrafter"/>
</dbReference>
<evidence type="ECO:0000256" key="5">
    <source>
        <dbReference type="ARBA" id="ARBA00022801"/>
    </source>
</evidence>
<keyword evidence="11" id="KW-1185">Reference proteome</keyword>
<evidence type="ECO:0000256" key="4">
    <source>
        <dbReference type="ARBA" id="ARBA00022729"/>
    </source>
</evidence>
<dbReference type="PANTHER" id="PTHR30620:SF16">
    <property type="entry name" value="LYSOSOMAL BETA GLUCOSIDASE"/>
    <property type="match status" value="1"/>
</dbReference>
<feature type="chain" id="PRO_5022961283" description="beta-glucosidase" evidence="7">
    <location>
        <begin position="25"/>
        <end position="626"/>
    </location>
</feature>
<dbReference type="InterPro" id="IPR002772">
    <property type="entry name" value="Glyco_hydro_3_C"/>
</dbReference>
<dbReference type="EC" id="3.2.1.21" evidence="3"/>
<comment type="similarity">
    <text evidence="2">Belongs to the glycosyl hydrolase 3 family.</text>
</comment>
<dbReference type="InterPro" id="IPR051915">
    <property type="entry name" value="Cellulose_Degrad_GH3"/>
</dbReference>
<organism evidence="10 11">
    <name type="scientific">Botrimarina colliarenosi</name>
    <dbReference type="NCBI Taxonomy" id="2528001"/>
    <lineage>
        <taxon>Bacteria</taxon>
        <taxon>Pseudomonadati</taxon>
        <taxon>Planctomycetota</taxon>
        <taxon>Planctomycetia</taxon>
        <taxon>Pirellulales</taxon>
        <taxon>Lacipirellulaceae</taxon>
        <taxon>Botrimarina</taxon>
    </lineage>
</organism>
<dbReference type="InterPro" id="IPR001764">
    <property type="entry name" value="Glyco_hydro_3_N"/>
</dbReference>
<feature type="domain" description="Glycoside hydrolase family 3 C-terminal" evidence="9">
    <location>
        <begin position="424"/>
        <end position="626"/>
    </location>
</feature>
<gene>
    <name evidence="10" type="primary">bglX_2</name>
    <name evidence="10" type="ORF">Pla108_19050</name>
</gene>
<dbReference type="AlphaFoldDB" id="A0A5C6AHR4"/>
<evidence type="ECO:0000259" key="9">
    <source>
        <dbReference type="Pfam" id="PF01915"/>
    </source>
</evidence>
<evidence type="ECO:0000256" key="1">
    <source>
        <dbReference type="ARBA" id="ARBA00000448"/>
    </source>
</evidence>
<keyword evidence="5 10" id="KW-0378">Hydrolase</keyword>
<dbReference type="Gene3D" id="3.20.20.300">
    <property type="entry name" value="Glycoside hydrolase, family 3, N-terminal domain"/>
    <property type="match status" value="1"/>
</dbReference>
<evidence type="ECO:0000256" key="2">
    <source>
        <dbReference type="ARBA" id="ARBA00005336"/>
    </source>
</evidence>
<dbReference type="InterPro" id="IPR036881">
    <property type="entry name" value="Glyco_hydro_3_C_sf"/>
</dbReference>
<dbReference type="SUPFAM" id="SSF52279">
    <property type="entry name" value="Beta-D-glucan exohydrolase, C-terminal domain"/>
    <property type="match status" value="1"/>
</dbReference>
<feature type="signal peptide" evidence="7">
    <location>
        <begin position="1"/>
        <end position="24"/>
    </location>
</feature>
<reference evidence="10 11" key="1">
    <citation type="submission" date="2019-02" db="EMBL/GenBank/DDBJ databases">
        <title>Deep-cultivation of Planctomycetes and their phenomic and genomic characterization uncovers novel biology.</title>
        <authorList>
            <person name="Wiegand S."/>
            <person name="Jogler M."/>
            <person name="Boedeker C."/>
            <person name="Pinto D."/>
            <person name="Vollmers J."/>
            <person name="Rivas-Marin E."/>
            <person name="Kohn T."/>
            <person name="Peeters S.H."/>
            <person name="Heuer A."/>
            <person name="Rast P."/>
            <person name="Oberbeckmann S."/>
            <person name="Bunk B."/>
            <person name="Jeske O."/>
            <person name="Meyerdierks A."/>
            <person name="Storesund J.E."/>
            <person name="Kallscheuer N."/>
            <person name="Luecker S."/>
            <person name="Lage O.M."/>
            <person name="Pohl T."/>
            <person name="Merkel B.J."/>
            <person name="Hornburger P."/>
            <person name="Mueller R.-W."/>
            <person name="Bruemmer F."/>
            <person name="Labrenz M."/>
            <person name="Spormann A.M."/>
            <person name="Op Den Camp H."/>
            <person name="Overmann J."/>
            <person name="Amann R."/>
            <person name="Jetten M.S.M."/>
            <person name="Mascher T."/>
            <person name="Medema M.H."/>
            <person name="Devos D.P."/>
            <person name="Kaster A.-K."/>
            <person name="Ovreas L."/>
            <person name="Rohde M."/>
            <person name="Galperin M.Y."/>
            <person name="Jogler C."/>
        </authorList>
    </citation>
    <scope>NUCLEOTIDE SEQUENCE [LARGE SCALE GENOMIC DNA]</scope>
    <source>
        <strain evidence="10 11">Pla108</strain>
    </source>
</reference>
<dbReference type="SUPFAM" id="SSF51445">
    <property type="entry name" value="(Trans)glycosidases"/>
    <property type="match status" value="1"/>
</dbReference>
<dbReference type="Pfam" id="PF00933">
    <property type="entry name" value="Glyco_hydro_3"/>
    <property type="match status" value="1"/>
</dbReference>
<dbReference type="PRINTS" id="PR00133">
    <property type="entry name" value="GLHYDRLASE3"/>
</dbReference>
<comment type="catalytic activity">
    <reaction evidence="1">
        <text>Hydrolysis of terminal, non-reducing beta-D-glucosyl residues with release of beta-D-glucose.</text>
        <dbReference type="EC" id="3.2.1.21"/>
    </reaction>
</comment>
<feature type="domain" description="Glycoside hydrolase family 3 N-terminal" evidence="8">
    <location>
        <begin position="55"/>
        <end position="384"/>
    </location>
</feature>
<evidence type="ECO:0000313" key="11">
    <source>
        <dbReference type="Proteomes" id="UP000317421"/>
    </source>
</evidence>
<comment type="caution">
    <text evidence="10">The sequence shown here is derived from an EMBL/GenBank/DDBJ whole genome shotgun (WGS) entry which is preliminary data.</text>
</comment>
<evidence type="ECO:0000259" key="8">
    <source>
        <dbReference type="Pfam" id="PF00933"/>
    </source>
</evidence>
<protein>
    <recommendedName>
        <fullName evidence="3">beta-glucosidase</fullName>
        <ecNumber evidence="3">3.2.1.21</ecNumber>
    </recommendedName>
</protein>
<dbReference type="PANTHER" id="PTHR30620">
    <property type="entry name" value="PERIPLASMIC BETA-GLUCOSIDASE-RELATED"/>
    <property type="match status" value="1"/>
</dbReference>
<accession>A0A5C6AHR4</accession>
<dbReference type="Gene3D" id="3.40.50.1700">
    <property type="entry name" value="Glycoside hydrolase family 3 C-terminal domain"/>
    <property type="match status" value="1"/>
</dbReference>
<dbReference type="InterPro" id="IPR036962">
    <property type="entry name" value="Glyco_hydro_3_N_sf"/>
</dbReference>
<evidence type="ECO:0000313" key="10">
    <source>
        <dbReference type="EMBL" id="TWT97753.1"/>
    </source>
</evidence>
<dbReference type="Proteomes" id="UP000317421">
    <property type="component" value="Unassembled WGS sequence"/>
</dbReference>
<proteinExistence type="inferred from homology"/>
<dbReference type="RefSeq" id="WP_146444660.1">
    <property type="nucleotide sequence ID" value="NZ_SJPR01000002.1"/>
</dbReference>
<dbReference type="OrthoDB" id="9805821at2"/>
<keyword evidence="4 7" id="KW-0732">Signal</keyword>
<keyword evidence="6 10" id="KW-0326">Glycosidase</keyword>
<dbReference type="EMBL" id="SJPR01000002">
    <property type="protein sequence ID" value="TWT97753.1"/>
    <property type="molecule type" value="Genomic_DNA"/>
</dbReference>
<dbReference type="InterPro" id="IPR017853">
    <property type="entry name" value="GH"/>
</dbReference>
<dbReference type="Pfam" id="PF01915">
    <property type="entry name" value="Glyco_hydro_3_C"/>
    <property type="match status" value="1"/>
</dbReference>
<dbReference type="PROSITE" id="PS51257">
    <property type="entry name" value="PROKAR_LIPOPROTEIN"/>
    <property type="match status" value="1"/>
</dbReference>
<name>A0A5C6AHR4_9BACT</name>
<evidence type="ECO:0000256" key="6">
    <source>
        <dbReference type="ARBA" id="ARBA00023295"/>
    </source>
</evidence>
<evidence type="ECO:0000256" key="7">
    <source>
        <dbReference type="SAM" id="SignalP"/>
    </source>
</evidence>